<proteinExistence type="predicted"/>
<name>A0A9Q1J5J0_SYNKA</name>
<dbReference type="Proteomes" id="UP001152622">
    <property type="component" value="Chromosome 3"/>
</dbReference>
<evidence type="ECO:0000256" key="1">
    <source>
        <dbReference type="SAM" id="MobiDB-lite"/>
    </source>
</evidence>
<accession>A0A9Q1J5J0</accession>
<feature type="compositionally biased region" description="Polar residues" evidence="1">
    <location>
        <begin position="83"/>
        <end position="93"/>
    </location>
</feature>
<feature type="region of interest" description="Disordered" evidence="1">
    <location>
        <begin position="1"/>
        <end position="22"/>
    </location>
</feature>
<feature type="region of interest" description="Disordered" evidence="1">
    <location>
        <begin position="35"/>
        <end position="93"/>
    </location>
</feature>
<reference evidence="2" key="1">
    <citation type="journal article" date="2023" name="Science">
        <title>Genome structures resolve the early diversification of teleost fishes.</title>
        <authorList>
            <person name="Parey E."/>
            <person name="Louis A."/>
            <person name="Montfort J."/>
            <person name="Bouchez O."/>
            <person name="Roques C."/>
            <person name="Iampietro C."/>
            <person name="Lluch J."/>
            <person name="Castinel A."/>
            <person name="Donnadieu C."/>
            <person name="Desvignes T."/>
            <person name="Floi Bucao C."/>
            <person name="Jouanno E."/>
            <person name="Wen M."/>
            <person name="Mejri S."/>
            <person name="Dirks R."/>
            <person name="Jansen H."/>
            <person name="Henkel C."/>
            <person name="Chen W.J."/>
            <person name="Zahm M."/>
            <person name="Cabau C."/>
            <person name="Klopp C."/>
            <person name="Thompson A.W."/>
            <person name="Robinson-Rechavi M."/>
            <person name="Braasch I."/>
            <person name="Lecointre G."/>
            <person name="Bobe J."/>
            <person name="Postlethwait J.H."/>
            <person name="Berthelot C."/>
            <person name="Roest Crollius H."/>
            <person name="Guiguen Y."/>
        </authorList>
    </citation>
    <scope>NUCLEOTIDE SEQUENCE</scope>
    <source>
        <strain evidence="2">WJC10195</strain>
    </source>
</reference>
<organism evidence="2 3">
    <name type="scientific">Synaphobranchus kaupii</name>
    <name type="common">Kaup's arrowtooth eel</name>
    <dbReference type="NCBI Taxonomy" id="118154"/>
    <lineage>
        <taxon>Eukaryota</taxon>
        <taxon>Metazoa</taxon>
        <taxon>Chordata</taxon>
        <taxon>Craniata</taxon>
        <taxon>Vertebrata</taxon>
        <taxon>Euteleostomi</taxon>
        <taxon>Actinopterygii</taxon>
        <taxon>Neopterygii</taxon>
        <taxon>Teleostei</taxon>
        <taxon>Anguilliformes</taxon>
        <taxon>Synaphobranchidae</taxon>
        <taxon>Synaphobranchus</taxon>
    </lineage>
</organism>
<evidence type="ECO:0000313" key="3">
    <source>
        <dbReference type="Proteomes" id="UP001152622"/>
    </source>
</evidence>
<dbReference type="EMBL" id="JAINUF010000003">
    <property type="protein sequence ID" value="KAJ8370365.1"/>
    <property type="molecule type" value="Genomic_DNA"/>
</dbReference>
<sequence length="93" mass="10271">MVLARLIGGVRQQKKRRSERSHAFQWMLQVPPRVMQSPWRPQFPGSHGRTHSRAAPSDGGGKMLEIVNGSGAGRALHPAFTRGCSTPSNARER</sequence>
<gene>
    <name evidence="2" type="ORF">SKAU_G00103930</name>
</gene>
<protein>
    <submittedName>
        <fullName evidence="2">Uncharacterized protein</fullName>
    </submittedName>
</protein>
<dbReference type="AlphaFoldDB" id="A0A9Q1J5J0"/>
<keyword evidence="3" id="KW-1185">Reference proteome</keyword>
<evidence type="ECO:0000313" key="2">
    <source>
        <dbReference type="EMBL" id="KAJ8370365.1"/>
    </source>
</evidence>
<comment type="caution">
    <text evidence="2">The sequence shown here is derived from an EMBL/GenBank/DDBJ whole genome shotgun (WGS) entry which is preliminary data.</text>
</comment>